<dbReference type="InterPro" id="IPR058581">
    <property type="entry name" value="TM_HPP"/>
</dbReference>
<feature type="transmembrane region" description="Helical" evidence="1">
    <location>
        <begin position="68"/>
        <end position="87"/>
    </location>
</feature>
<dbReference type="PANTHER" id="PTHR33741">
    <property type="entry name" value="TRANSMEMBRANE PROTEIN DDB_G0269096-RELATED"/>
    <property type="match status" value="1"/>
</dbReference>
<dbReference type="InterPro" id="IPR007065">
    <property type="entry name" value="HPP"/>
</dbReference>
<sequence length="174" mass="18715">MHPLIARFMARHEPRKDWRVHAKSTTATAAAVTLIGYLSAVTGLPLLLAPLGPTALVIFGQPESPNAQPINIFAGYFIGTVAAVLAMSVVPEPFWLATLCVGLVMLVMLALRVTHPPAAAIPLLTLTGRVDAVTLFVVLFLACLLLVAMGAILHRLPPQRRRYPLPLAEEVEKS</sequence>
<keyword evidence="4" id="KW-1185">Reference proteome</keyword>
<dbReference type="AlphaFoldDB" id="A0A7W6ND55"/>
<dbReference type="Proteomes" id="UP000547011">
    <property type="component" value="Unassembled WGS sequence"/>
</dbReference>
<feature type="transmembrane region" description="Helical" evidence="1">
    <location>
        <begin position="25"/>
        <end position="48"/>
    </location>
</feature>
<feature type="domain" description="HPP transmembrane region" evidence="2">
    <location>
        <begin position="14"/>
        <end position="164"/>
    </location>
</feature>
<name>A0A7W6ND55_9HYPH</name>
<evidence type="ECO:0000313" key="4">
    <source>
        <dbReference type="Proteomes" id="UP000547011"/>
    </source>
</evidence>
<proteinExistence type="predicted"/>
<comment type="caution">
    <text evidence="3">The sequence shown here is derived from an EMBL/GenBank/DDBJ whole genome shotgun (WGS) entry which is preliminary data.</text>
</comment>
<keyword evidence="1" id="KW-0472">Membrane</keyword>
<dbReference type="PANTHER" id="PTHR33741:SF5">
    <property type="entry name" value="TRANSMEMBRANE PROTEIN DDB_G0269096-RELATED"/>
    <property type="match status" value="1"/>
</dbReference>
<dbReference type="EMBL" id="JACIEW010000008">
    <property type="protein sequence ID" value="MBB4053381.1"/>
    <property type="molecule type" value="Genomic_DNA"/>
</dbReference>
<feature type="transmembrane region" description="Helical" evidence="1">
    <location>
        <begin position="94"/>
        <end position="113"/>
    </location>
</feature>
<keyword evidence="1" id="KW-0812">Transmembrane</keyword>
<keyword evidence="1" id="KW-1133">Transmembrane helix</keyword>
<evidence type="ECO:0000313" key="3">
    <source>
        <dbReference type="EMBL" id="MBB4053381.1"/>
    </source>
</evidence>
<evidence type="ECO:0000259" key="2">
    <source>
        <dbReference type="Pfam" id="PF04982"/>
    </source>
</evidence>
<protein>
    <submittedName>
        <fullName evidence="3">CBS-domain-containing membrane protein</fullName>
    </submittedName>
</protein>
<evidence type="ECO:0000256" key="1">
    <source>
        <dbReference type="SAM" id="Phobius"/>
    </source>
</evidence>
<reference evidence="3 4" key="1">
    <citation type="submission" date="2020-08" db="EMBL/GenBank/DDBJ databases">
        <title>Genomic Encyclopedia of Type Strains, Phase IV (KMG-IV): sequencing the most valuable type-strain genomes for metagenomic binning, comparative biology and taxonomic classification.</title>
        <authorList>
            <person name="Goeker M."/>
        </authorList>
    </citation>
    <scope>NUCLEOTIDE SEQUENCE [LARGE SCALE GENOMIC DNA]</scope>
    <source>
        <strain evidence="3 4">DSM 23447</strain>
    </source>
</reference>
<dbReference type="RefSeq" id="WP_183312177.1">
    <property type="nucleotide sequence ID" value="NZ_JACIEW010000008.1"/>
</dbReference>
<gene>
    <name evidence="3" type="ORF">GGR20_003041</name>
</gene>
<accession>A0A7W6ND55</accession>
<dbReference type="Pfam" id="PF04982">
    <property type="entry name" value="TM_HPP"/>
    <property type="match status" value="1"/>
</dbReference>
<feature type="transmembrane region" description="Helical" evidence="1">
    <location>
        <begin position="133"/>
        <end position="153"/>
    </location>
</feature>
<organism evidence="3 4">
    <name type="scientific">Devosia subaequoris</name>
    <dbReference type="NCBI Taxonomy" id="395930"/>
    <lineage>
        <taxon>Bacteria</taxon>
        <taxon>Pseudomonadati</taxon>
        <taxon>Pseudomonadota</taxon>
        <taxon>Alphaproteobacteria</taxon>
        <taxon>Hyphomicrobiales</taxon>
        <taxon>Devosiaceae</taxon>
        <taxon>Devosia</taxon>
    </lineage>
</organism>